<feature type="domain" description="FlgD/Vpr Ig-like" evidence="2">
    <location>
        <begin position="215"/>
        <end position="275"/>
    </location>
</feature>
<accession>A0A523UW21</accession>
<evidence type="ECO:0000313" key="3">
    <source>
        <dbReference type="EMBL" id="TET46717.1"/>
    </source>
</evidence>
<reference evidence="3 4" key="1">
    <citation type="submission" date="2019-03" db="EMBL/GenBank/DDBJ databases">
        <title>Metabolic potential of uncultured bacteria and archaea associated with petroleum seepage in deep-sea sediments.</title>
        <authorList>
            <person name="Dong X."/>
            <person name="Hubert C."/>
        </authorList>
    </citation>
    <scope>NUCLEOTIDE SEQUENCE [LARGE SCALE GENOMIC DNA]</scope>
    <source>
        <strain evidence="3">E44_bin18</strain>
    </source>
</reference>
<dbReference type="AlphaFoldDB" id="A0A523UW21"/>
<evidence type="ECO:0000313" key="4">
    <source>
        <dbReference type="Proteomes" id="UP000315525"/>
    </source>
</evidence>
<dbReference type="Proteomes" id="UP000315525">
    <property type="component" value="Unassembled WGS sequence"/>
</dbReference>
<evidence type="ECO:0000256" key="1">
    <source>
        <dbReference type="SAM" id="SignalP"/>
    </source>
</evidence>
<name>A0A523UW21_UNCT6</name>
<dbReference type="EMBL" id="SOJN01000046">
    <property type="protein sequence ID" value="TET46717.1"/>
    <property type="molecule type" value="Genomic_DNA"/>
</dbReference>
<comment type="caution">
    <text evidence="3">The sequence shown here is derived from an EMBL/GenBank/DDBJ whole genome shotgun (WGS) entry which is preliminary data.</text>
</comment>
<feature type="signal peptide" evidence="1">
    <location>
        <begin position="1"/>
        <end position="26"/>
    </location>
</feature>
<proteinExistence type="predicted"/>
<dbReference type="InterPro" id="IPR025965">
    <property type="entry name" value="FlgD/Vpr_Ig-like"/>
</dbReference>
<sequence>MEVMPVKKLVACISLTALVFLIAAPAASNVGINVNWGAFTHPILDKGGKPLDDLCLVQLIWDADGDGIDPPGEDGLPSGGDELLDISYTGCGSFFAGKFSENTNLKIVGRGECIYVRAWNAEKIGKATHYGDTRVLDPGLWVVDNRVGLTVDATEDTPWGTTLWWGPADVPLGRLARYYRTELLQNRPNPFLGNTTIGYCVPGVRTWEMMKGGDRNAVYDETDLNSVSVRIYDVSGRMVRKVVGAHRLPGYHQIAWDAKDDLGRRVPSGSYFCRLSIKKSDGSARTITKKMVLLK</sequence>
<keyword evidence="1" id="KW-0732">Signal</keyword>
<dbReference type="Gene3D" id="2.60.40.4070">
    <property type="match status" value="1"/>
</dbReference>
<organism evidence="3 4">
    <name type="scientific">candidate division TA06 bacterium</name>
    <dbReference type="NCBI Taxonomy" id="2250710"/>
    <lineage>
        <taxon>Bacteria</taxon>
        <taxon>Bacteria division TA06</taxon>
    </lineage>
</organism>
<dbReference type="Pfam" id="PF13860">
    <property type="entry name" value="FlgD_ig"/>
    <property type="match status" value="1"/>
</dbReference>
<gene>
    <name evidence="3" type="ORF">E3J62_03705</name>
</gene>
<evidence type="ECO:0000259" key="2">
    <source>
        <dbReference type="Pfam" id="PF13860"/>
    </source>
</evidence>
<protein>
    <recommendedName>
        <fullName evidence="2">FlgD/Vpr Ig-like domain-containing protein</fullName>
    </recommendedName>
</protein>
<feature type="chain" id="PRO_5021832623" description="FlgD/Vpr Ig-like domain-containing protein" evidence="1">
    <location>
        <begin position="27"/>
        <end position="295"/>
    </location>
</feature>